<dbReference type="GO" id="GO:0005829">
    <property type="term" value="C:cytosol"/>
    <property type="evidence" value="ECO:0007669"/>
    <property type="project" value="TreeGrafter"/>
</dbReference>
<keyword evidence="8" id="KW-0418">Kinase</keyword>
<name>A0A521EVY6_9RHOB</name>
<evidence type="ECO:0000256" key="4">
    <source>
        <dbReference type="ARBA" id="ARBA00022741"/>
    </source>
</evidence>
<keyword evidence="3 6" id="KW-0808">Transferase</keyword>
<keyword evidence="9" id="KW-1185">Reference proteome</keyword>
<dbReference type="SUPFAM" id="SSF52540">
    <property type="entry name" value="P-loop containing nucleoside triphosphate hydrolases"/>
    <property type="match status" value="1"/>
</dbReference>
<evidence type="ECO:0000259" key="7">
    <source>
        <dbReference type="SMART" id="SM00072"/>
    </source>
</evidence>
<comment type="catalytic activity">
    <reaction evidence="1 6">
        <text>alpha-D-ribose 1,5-bisphosphate + ATP = 5-phospho-alpha-D-ribose 1-diphosphate + ADP</text>
        <dbReference type="Rhea" id="RHEA:20109"/>
        <dbReference type="ChEBI" id="CHEBI:30616"/>
        <dbReference type="ChEBI" id="CHEBI:58017"/>
        <dbReference type="ChEBI" id="CHEBI:68688"/>
        <dbReference type="ChEBI" id="CHEBI:456216"/>
        <dbReference type="EC" id="2.7.4.23"/>
    </reaction>
</comment>
<sequence>MTLAPVIAVVGPSGVGKDSVIEALEARAKGIQRLRRVVTRPEGEAGEDFRRVTDDAFRQMEGEGAFALSWHAHGLLYGVPKEIAQQRQVAEAVLVNLSRAVLLQAQEIFGDLIVISLTADASVLEQRLSLRGRESDSEQARRLGQAKTPLPKGLVRVIEVDNSGALQDTVAKILSRLQLESA</sequence>
<dbReference type="RefSeq" id="WP_142639351.1">
    <property type="nucleotide sequence ID" value="NZ_CANMDC010000013.1"/>
</dbReference>
<dbReference type="InterPro" id="IPR008145">
    <property type="entry name" value="GK/Ca_channel_bsu"/>
</dbReference>
<dbReference type="EMBL" id="FXTE01000014">
    <property type="protein sequence ID" value="SMO88074.1"/>
    <property type="molecule type" value="Genomic_DNA"/>
</dbReference>
<feature type="domain" description="Guanylate kinase/L-type calcium channel beta subunit" evidence="7">
    <location>
        <begin position="4"/>
        <end position="181"/>
    </location>
</feature>
<feature type="binding site" evidence="6">
    <location>
        <begin position="11"/>
        <end position="18"/>
    </location>
    <ligand>
        <name>ATP</name>
        <dbReference type="ChEBI" id="CHEBI:30616"/>
    </ligand>
</feature>
<evidence type="ECO:0000313" key="9">
    <source>
        <dbReference type="Proteomes" id="UP000319555"/>
    </source>
</evidence>
<dbReference type="GO" id="GO:0006015">
    <property type="term" value="P:5-phosphoribose 1-diphosphate biosynthetic process"/>
    <property type="evidence" value="ECO:0007669"/>
    <property type="project" value="UniProtKB-UniRule"/>
</dbReference>
<dbReference type="UniPathway" id="UPA00087">
    <property type="reaction ID" value="UER00175"/>
</dbReference>
<dbReference type="OrthoDB" id="341217at2"/>
<dbReference type="HAMAP" id="MF_00836">
    <property type="entry name" value="PhnN"/>
    <property type="match status" value="1"/>
</dbReference>
<comment type="similarity">
    <text evidence="6">Belongs to the ribose 1,5-bisphosphokinase family.</text>
</comment>
<dbReference type="GO" id="GO:0033863">
    <property type="term" value="F:ribose 1,5-bisphosphate phosphokinase activity"/>
    <property type="evidence" value="ECO:0007669"/>
    <property type="project" value="UniProtKB-UniRule"/>
</dbReference>
<dbReference type="GO" id="GO:0019634">
    <property type="term" value="P:organic phosphonate metabolic process"/>
    <property type="evidence" value="ECO:0007669"/>
    <property type="project" value="UniProtKB-UniRule"/>
</dbReference>
<dbReference type="PANTHER" id="PTHR23117">
    <property type="entry name" value="GUANYLATE KINASE-RELATED"/>
    <property type="match status" value="1"/>
</dbReference>
<evidence type="ECO:0000256" key="1">
    <source>
        <dbReference type="ARBA" id="ARBA00000373"/>
    </source>
</evidence>
<dbReference type="PANTHER" id="PTHR23117:SF8">
    <property type="entry name" value="RIBOSE 1,5-BISPHOSPHATE PHOSPHOKINASE PHNN"/>
    <property type="match status" value="1"/>
</dbReference>
<keyword evidence="4 6" id="KW-0547">Nucleotide-binding</keyword>
<dbReference type="Gene3D" id="3.40.50.300">
    <property type="entry name" value="P-loop containing nucleotide triphosphate hydrolases"/>
    <property type="match status" value="1"/>
</dbReference>
<dbReference type="Proteomes" id="UP000319555">
    <property type="component" value="Unassembled WGS sequence"/>
</dbReference>
<organism evidence="8 9">
    <name type="scientific">Ruegeria faecimaris</name>
    <dbReference type="NCBI Taxonomy" id="686389"/>
    <lineage>
        <taxon>Bacteria</taxon>
        <taxon>Pseudomonadati</taxon>
        <taxon>Pseudomonadota</taxon>
        <taxon>Alphaproteobacteria</taxon>
        <taxon>Rhodobacterales</taxon>
        <taxon>Roseobacteraceae</taxon>
        <taxon>Ruegeria</taxon>
    </lineage>
</organism>
<evidence type="ECO:0000256" key="2">
    <source>
        <dbReference type="ARBA" id="ARBA00005069"/>
    </source>
</evidence>
<evidence type="ECO:0000256" key="3">
    <source>
        <dbReference type="ARBA" id="ARBA00022679"/>
    </source>
</evidence>
<comment type="pathway">
    <text evidence="2 6">Metabolic intermediate biosynthesis; 5-phospho-alpha-D-ribose 1-diphosphate biosynthesis; 5-phospho-alpha-D-ribose 1-diphosphate from D-ribose 5-phosphate (route II): step 3/3.</text>
</comment>
<dbReference type="InterPro" id="IPR027417">
    <property type="entry name" value="P-loop_NTPase"/>
</dbReference>
<evidence type="ECO:0000256" key="5">
    <source>
        <dbReference type="ARBA" id="ARBA00022840"/>
    </source>
</evidence>
<reference evidence="8 9" key="1">
    <citation type="submission" date="2017-05" db="EMBL/GenBank/DDBJ databases">
        <authorList>
            <person name="Varghese N."/>
            <person name="Submissions S."/>
        </authorList>
    </citation>
    <scope>NUCLEOTIDE SEQUENCE [LARGE SCALE GENOMIC DNA]</scope>
    <source>
        <strain evidence="8 9">DSM 28009</strain>
    </source>
</reference>
<gene>
    <name evidence="6" type="primary">phnN</name>
    <name evidence="8" type="ORF">SAMN06265380_11420</name>
</gene>
<protein>
    <recommendedName>
        <fullName evidence="6">Ribose 1,5-bisphosphate phosphokinase PhnN</fullName>
        <ecNumber evidence="6">2.7.4.23</ecNumber>
    </recommendedName>
    <alternativeName>
        <fullName evidence="6">Ribose 1,5-bisphosphokinase</fullName>
    </alternativeName>
</protein>
<dbReference type="InterPro" id="IPR012699">
    <property type="entry name" value="PhnN"/>
</dbReference>
<dbReference type="GO" id="GO:0005524">
    <property type="term" value="F:ATP binding"/>
    <property type="evidence" value="ECO:0007669"/>
    <property type="project" value="UniProtKB-KW"/>
</dbReference>
<accession>A0A521EVY6</accession>
<evidence type="ECO:0000256" key="6">
    <source>
        <dbReference type="HAMAP-Rule" id="MF_00836"/>
    </source>
</evidence>
<keyword evidence="5 6" id="KW-0067">ATP-binding</keyword>
<dbReference type="SMART" id="SM00072">
    <property type="entry name" value="GuKc"/>
    <property type="match status" value="1"/>
</dbReference>
<dbReference type="AlphaFoldDB" id="A0A521EVY6"/>
<proteinExistence type="inferred from homology"/>
<evidence type="ECO:0000313" key="8">
    <source>
        <dbReference type="EMBL" id="SMO88074.1"/>
    </source>
</evidence>
<comment type="function">
    <text evidence="6">Catalyzes the phosphorylation of ribose 1,5-bisphosphate to 5-phospho-D-ribosyl alpha-1-diphosphate (PRPP).</text>
</comment>
<dbReference type="EC" id="2.7.4.23" evidence="6"/>